<accession>A0ABP8D9P9</accession>
<organism evidence="3 4">
    <name type="scientific">Dactylosporangium darangshiense</name>
    <dbReference type="NCBI Taxonomy" id="579108"/>
    <lineage>
        <taxon>Bacteria</taxon>
        <taxon>Bacillati</taxon>
        <taxon>Actinomycetota</taxon>
        <taxon>Actinomycetes</taxon>
        <taxon>Micromonosporales</taxon>
        <taxon>Micromonosporaceae</taxon>
        <taxon>Dactylosporangium</taxon>
    </lineage>
</organism>
<keyword evidence="2" id="KW-0812">Transmembrane</keyword>
<evidence type="ECO:0000313" key="4">
    <source>
        <dbReference type="Proteomes" id="UP001500620"/>
    </source>
</evidence>
<sequence length="266" mass="28148">MDAMACGIICAVGKHNSRSRADGAATAVGALVLDPDARATRVLLSRWCLAFALSGLVLWPAAPLSAVALTLLLFGLGTGARSLAPMVLAPRCGIAIVPDAALPAWREAEQADRRIRAAWPALGAMAEPADIGPALDRARYRLAVLLYRRAELDRSLHELRAAIDGLAADAPLRAEVHERGAEFATRRAELSERIAERIGALRRLAELSGEHAHAAERAERARGALRRAQRAAAGPEPDADAVGELAERTTAVLGAYRELSALPPPP</sequence>
<name>A0ABP8D9P9_9ACTN</name>
<feature type="transmembrane region" description="Helical" evidence="2">
    <location>
        <begin position="47"/>
        <end position="76"/>
    </location>
</feature>
<gene>
    <name evidence="3" type="ORF">GCM10022255_040300</name>
</gene>
<keyword evidence="4" id="KW-1185">Reference proteome</keyword>
<comment type="caution">
    <text evidence="3">The sequence shown here is derived from an EMBL/GenBank/DDBJ whole genome shotgun (WGS) entry which is preliminary data.</text>
</comment>
<keyword evidence="2" id="KW-0472">Membrane</keyword>
<protein>
    <recommendedName>
        <fullName evidence="5">Integral membrane protein</fullName>
    </recommendedName>
</protein>
<dbReference type="Proteomes" id="UP001500620">
    <property type="component" value="Unassembled WGS sequence"/>
</dbReference>
<feature type="region of interest" description="Disordered" evidence="1">
    <location>
        <begin position="215"/>
        <end position="243"/>
    </location>
</feature>
<keyword evidence="2" id="KW-1133">Transmembrane helix</keyword>
<dbReference type="EMBL" id="BAABAT010000010">
    <property type="protein sequence ID" value="GAA4250680.1"/>
    <property type="molecule type" value="Genomic_DNA"/>
</dbReference>
<evidence type="ECO:0000256" key="1">
    <source>
        <dbReference type="SAM" id="MobiDB-lite"/>
    </source>
</evidence>
<evidence type="ECO:0008006" key="5">
    <source>
        <dbReference type="Google" id="ProtNLM"/>
    </source>
</evidence>
<evidence type="ECO:0000256" key="2">
    <source>
        <dbReference type="SAM" id="Phobius"/>
    </source>
</evidence>
<evidence type="ECO:0000313" key="3">
    <source>
        <dbReference type="EMBL" id="GAA4250680.1"/>
    </source>
</evidence>
<reference evidence="4" key="1">
    <citation type="journal article" date="2019" name="Int. J. Syst. Evol. Microbiol.">
        <title>The Global Catalogue of Microorganisms (GCM) 10K type strain sequencing project: providing services to taxonomists for standard genome sequencing and annotation.</title>
        <authorList>
            <consortium name="The Broad Institute Genomics Platform"/>
            <consortium name="The Broad Institute Genome Sequencing Center for Infectious Disease"/>
            <person name="Wu L."/>
            <person name="Ma J."/>
        </authorList>
    </citation>
    <scope>NUCLEOTIDE SEQUENCE [LARGE SCALE GENOMIC DNA]</scope>
    <source>
        <strain evidence="4">JCM 17441</strain>
    </source>
</reference>
<proteinExistence type="predicted"/>